<comment type="caution">
    <text evidence="2">The sequence shown here is derived from an EMBL/GenBank/DDBJ whole genome shotgun (WGS) entry which is preliminary data.</text>
</comment>
<keyword evidence="1" id="KW-1133">Transmembrane helix</keyword>
<dbReference type="AlphaFoldDB" id="A0A2X0IM97"/>
<dbReference type="EMBL" id="QKYN01000029">
    <property type="protein sequence ID" value="RAG86244.1"/>
    <property type="molecule type" value="Genomic_DNA"/>
</dbReference>
<dbReference type="RefSeq" id="WP_111500013.1">
    <property type="nucleotide sequence ID" value="NZ_QKYN01000029.1"/>
</dbReference>
<name>A0A2X0IM97_9ACTN</name>
<evidence type="ECO:0000256" key="1">
    <source>
        <dbReference type="SAM" id="Phobius"/>
    </source>
</evidence>
<dbReference type="Proteomes" id="UP000248889">
    <property type="component" value="Unassembled WGS sequence"/>
</dbReference>
<protein>
    <submittedName>
        <fullName evidence="2">Uncharacterized protein</fullName>
    </submittedName>
</protein>
<evidence type="ECO:0000313" key="2">
    <source>
        <dbReference type="EMBL" id="RAG86244.1"/>
    </source>
</evidence>
<keyword evidence="3" id="KW-1185">Reference proteome</keyword>
<organism evidence="2 3">
    <name type="scientific">Streptacidiphilus pinicola</name>
    <dbReference type="NCBI Taxonomy" id="2219663"/>
    <lineage>
        <taxon>Bacteria</taxon>
        <taxon>Bacillati</taxon>
        <taxon>Actinomycetota</taxon>
        <taxon>Actinomycetes</taxon>
        <taxon>Kitasatosporales</taxon>
        <taxon>Streptomycetaceae</taxon>
        <taxon>Streptacidiphilus</taxon>
    </lineage>
</organism>
<keyword evidence="1" id="KW-0812">Transmembrane</keyword>
<gene>
    <name evidence="2" type="ORF">DN069_07210</name>
</gene>
<keyword evidence="1" id="KW-0472">Membrane</keyword>
<accession>A0A2X0IM97</accession>
<feature type="transmembrane region" description="Helical" evidence="1">
    <location>
        <begin position="12"/>
        <end position="29"/>
    </location>
</feature>
<proteinExistence type="predicted"/>
<reference evidence="2 3" key="1">
    <citation type="submission" date="2018-06" db="EMBL/GenBank/DDBJ databases">
        <title>Streptacidiphilus pinicola sp. nov., isolated from pine grove soil.</title>
        <authorList>
            <person name="Roh S.G."/>
            <person name="Park S."/>
            <person name="Kim M.-K."/>
            <person name="Yun B.-R."/>
            <person name="Park J."/>
            <person name="Kim M.J."/>
            <person name="Kim Y.S."/>
            <person name="Kim S.B."/>
        </authorList>
    </citation>
    <scope>NUCLEOTIDE SEQUENCE [LARGE SCALE GENOMIC DNA]</scope>
    <source>
        <strain evidence="2 3">MMS16-CNU450</strain>
    </source>
</reference>
<evidence type="ECO:0000313" key="3">
    <source>
        <dbReference type="Proteomes" id="UP000248889"/>
    </source>
</evidence>
<sequence>MTWENDMGVLAWWIIPLVGGVLAALWVTWSSRTRSTGDRDSVQGYERFRDAMERTTGRPEA</sequence>